<dbReference type="EMBL" id="CP030117">
    <property type="protein sequence ID" value="AWX58865.1"/>
    <property type="molecule type" value="Genomic_DNA"/>
</dbReference>
<proteinExistence type="predicted"/>
<name>A0A2Z4MQM7_BREBE</name>
<organism evidence="1 2">
    <name type="scientific">Brevibacillus brevis</name>
    <name type="common">Bacillus brevis</name>
    <dbReference type="NCBI Taxonomy" id="1393"/>
    <lineage>
        <taxon>Bacteria</taxon>
        <taxon>Bacillati</taxon>
        <taxon>Bacillota</taxon>
        <taxon>Bacilli</taxon>
        <taxon>Bacillales</taxon>
        <taxon>Paenibacillaceae</taxon>
        <taxon>Brevibacillus</taxon>
    </lineage>
</organism>
<evidence type="ECO:0000313" key="2">
    <source>
        <dbReference type="Proteomes" id="UP000036061"/>
    </source>
</evidence>
<dbReference type="AlphaFoldDB" id="A0A2Z4MQM7"/>
<evidence type="ECO:0000313" key="1">
    <source>
        <dbReference type="EMBL" id="AWX58865.1"/>
    </source>
</evidence>
<protein>
    <submittedName>
        <fullName evidence="1">Uncharacterized protein</fullName>
    </submittedName>
</protein>
<accession>A0A2Z4MQM7</accession>
<sequence>MAFVFFSCCREGRSAFPVYASASALLRVKTVRFGKNGGSASNVDISKKDSISEAEIPRHFFLRWVGLQRRLDWKCASSTRLFVNFLVNSP</sequence>
<gene>
    <name evidence="1" type="ORF">AB432_029150</name>
</gene>
<reference evidence="1 2" key="1">
    <citation type="journal article" date="2015" name="Genome Announc.">
        <title>Draft Genome Sequence of Brevibacillus brevis DZQ7, a Plant Growth-Promoting Rhizobacterium with Broad-Spectrum Antimicrobial Activity.</title>
        <authorList>
            <person name="Hou Q."/>
            <person name="Wang C."/>
            <person name="Hou X."/>
            <person name="Xia Z."/>
            <person name="Ye J."/>
            <person name="Liu K."/>
            <person name="Liu H."/>
            <person name="Wang J."/>
            <person name="Guo H."/>
            <person name="Yu X."/>
            <person name="Yang Y."/>
            <person name="Du B."/>
            <person name="Ding Y."/>
        </authorList>
    </citation>
    <scope>NUCLEOTIDE SEQUENCE [LARGE SCALE GENOMIC DNA]</scope>
    <source>
        <strain evidence="1 2">DZQ7</strain>
    </source>
</reference>
<dbReference type="Proteomes" id="UP000036061">
    <property type="component" value="Chromosome"/>
</dbReference>